<comment type="caution">
    <text evidence="6">The sequence shown here is derived from an EMBL/GenBank/DDBJ whole genome shotgun (WGS) entry which is preliminary data.</text>
</comment>
<dbReference type="InterPro" id="IPR006564">
    <property type="entry name" value="Znf_PMZ"/>
</dbReference>
<sequence>MRIRLHIYHHLKKVVNVMTIGTEKGNTIKVITTPQRMNKIVQFLVAAYEDFNSKGPTKFCKTFFRYTVRCDASENNMCEAFNGTICRARTKPLIHMLEDIRNYVMERIYSKQNLMSHDLVDDTLCSRIKKKLEKLVGFSARSVARPSVGGLFQVHEGVDAYSVCLNERTCTCKAWQLTGLPCRHAIASISFMRVDPCTYVDDVYRKFTHKKYYRLGLPPMNGERMWPKVPGEPIKPPPYRVMPGRPKKN</sequence>
<evidence type="ECO:0000256" key="1">
    <source>
        <dbReference type="ARBA" id="ARBA00022723"/>
    </source>
</evidence>
<evidence type="ECO:0000256" key="3">
    <source>
        <dbReference type="ARBA" id="ARBA00022833"/>
    </source>
</evidence>
<dbReference type="PANTHER" id="PTHR31973:SF197">
    <property type="entry name" value="SWIM-TYPE DOMAIN-CONTAINING PROTEIN"/>
    <property type="match status" value="1"/>
</dbReference>
<dbReference type="Pfam" id="PF04434">
    <property type="entry name" value="SWIM"/>
    <property type="match status" value="1"/>
</dbReference>
<dbReference type="GO" id="GO:0008270">
    <property type="term" value="F:zinc ion binding"/>
    <property type="evidence" value="ECO:0007669"/>
    <property type="project" value="UniProtKB-KW"/>
</dbReference>
<keyword evidence="3" id="KW-0862">Zinc</keyword>
<gene>
    <name evidence="6" type="ORF">CEURO_LOCUS2481</name>
</gene>
<keyword evidence="7" id="KW-1185">Reference proteome</keyword>
<evidence type="ECO:0000313" key="7">
    <source>
        <dbReference type="Proteomes" id="UP001152484"/>
    </source>
</evidence>
<evidence type="ECO:0000313" key="6">
    <source>
        <dbReference type="EMBL" id="CAH9067142.1"/>
    </source>
</evidence>
<evidence type="ECO:0000259" key="5">
    <source>
        <dbReference type="PROSITE" id="PS50966"/>
    </source>
</evidence>
<reference evidence="6" key="1">
    <citation type="submission" date="2022-07" db="EMBL/GenBank/DDBJ databases">
        <authorList>
            <person name="Macas J."/>
            <person name="Novak P."/>
            <person name="Neumann P."/>
        </authorList>
    </citation>
    <scope>NUCLEOTIDE SEQUENCE</scope>
</reference>
<keyword evidence="2 4" id="KW-0863">Zinc-finger</keyword>
<feature type="domain" description="SWIM-type" evidence="5">
    <location>
        <begin position="161"/>
        <end position="193"/>
    </location>
</feature>
<dbReference type="AlphaFoldDB" id="A0A9P0YL31"/>
<dbReference type="PROSITE" id="PS50966">
    <property type="entry name" value="ZF_SWIM"/>
    <property type="match status" value="1"/>
</dbReference>
<dbReference type="InterPro" id="IPR007527">
    <property type="entry name" value="Znf_SWIM"/>
</dbReference>
<proteinExistence type="predicted"/>
<accession>A0A9P0YL31</accession>
<dbReference type="SMART" id="SM00575">
    <property type="entry name" value="ZnF_PMZ"/>
    <property type="match status" value="1"/>
</dbReference>
<protein>
    <recommendedName>
        <fullName evidence="5">SWIM-type domain-containing protein</fullName>
    </recommendedName>
</protein>
<dbReference type="OrthoDB" id="1303499at2759"/>
<dbReference type="PANTHER" id="PTHR31973">
    <property type="entry name" value="POLYPROTEIN, PUTATIVE-RELATED"/>
    <property type="match status" value="1"/>
</dbReference>
<dbReference type="EMBL" id="CAMAPE010000005">
    <property type="protein sequence ID" value="CAH9067142.1"/>
    <property type="molecule type" value="Genomic_DNA"/>
</dbReference>
<dbReference type="Proteomes" id="UP001152484">
    <property type="component" value="Unassembled WGS sequence"/>
</dbReference>
<evidence type="ECO:0000256" key="2">
    <source>
        <dbReference type="ARBA" id="ARBA00022771"/>
    </source>
</evidence>
<name>A0A9P0YL31_CUSEU</name>
<keyword evidence="1" id="KW-0479">Metal-binding</keyword>
<organism evidence="6 7">
    <name type="scientific">Cuscuta europaea</name>
    <name type="common">European dodder</name>
    <dbReference type="NCBI Taxonomy" id="41803"/>
    <lineage>
        <taxon>Eukaryota</taxon>
        <taxon>Viridiplantae</taxon>
        <taxon>Streptophyta</taxon>
        <taxon>Embryophyta</taxon>
        <taxon>Tracheophyta</taxon>
        <taxon>Spermatophyta</taxon>
        <taxon>Magnoliopsida</taxon>
        <taxon>eudicotyledons</taxon>
        <taxon>Gunneridae</taxon>
        <taxon>Pentapetalae</taxon>
        <taxon>asterids</taxon>
        <taxon>lamiids</taxon>
        <taxon>Solanales</taxon>
        <taxon>Convolvulaceae</taxon>
        <taxon>Cuscuteae</taxon>
        <taxon>Cuscuta</taxon>
        <taxon>Cuscuta subgen. Cuscuta</taxon>
    </lineage>
</organism>
<evidence type="ECO:0000256" key="4">
    <source>
        <dbReference type="PROSITE-ProRule" id="PRU00325"/>
    </source>
</evidence>